<feature type="region of interest" description="Disordered" evidence="11">
    <location>
        <begin position="612"/>
        <end position="693"/>
    </location>
</feature>
<dbReference type="Pfam" id="PF00270">
    <property type="entry name" value="DEAD"/>
    <property type="match status" value="1"/>
</dbReference>
<keyword evidence="8 12" id="KW-1133">Transmembrane helix</keyword>
<dbReference type="PROSITE" id="PS50262">
    <property type="entry name" value="G_PROTEIN_RECEP_F1_2"/>
    <property type="match status" value="1"/>
</dbReference>
<reference evidence="16 17" key="1">
    <citation type="submission" date="2018-10" db="EMBL/GenBank/DDBJ databases">
        <title>Genome assembly for a Yunnan-Guizhou Plateau 3E fish, Anabarilius grahami (Regan), and its evolutionary and genetic applications.</title>
        <authorList>
            <person name="Jiang W."/>
        </authorList>
    </citation>
    <scope>NUCLEOTIDE SEQUENCE [LARGE SCALE GENOMIC DNA]</scope>
    <source>
        <strain evidence="16">AG-KIZ</strain>
        <tissue evidence="16">Muscle</tissue>
    </source>
</reference>
<evidence type="ECO:0000313" key="17">
    <source>
        <dbReference type="Proteomes" id="UP000281406"/>
    </source>
</evidence>
<keyword evidence="17" id="KW-1185">Reference proteome</keyword>
<dbReference type="SMART" id="SM00487">
    <property type="entry name" value="DEXDc"/>
    <property type="match status" value="1"/>
</dbReference>
<dbReference type="InterPro" id="IPR027417">
    <property type="entry name" value="P-loop_NTPase"/>
</dbReference>
<feature type="transmembrane region" description="Helical" evidence="12">
    <location>
        <begin position="387"/>
        <end position="406"/>
    </location>
</feature>
<evidence type="ECO:0000256" key="2">
    <source>
        <dbReference type="ARBA" id="ARBA00012552"/>
    </source>
</evidence>
<evidence type="ECO:0000256" key="12">
    <source>
        <dbReference type="SAM" id="Phobius"/>
    </source>
</evidence>
<dbReference type="Gene3D" id="1.20.1070.10">
    <property type="entry name" value="Rhodopsin 7-helix transmembrane proteins"/>
    <property type="match status" value="1"/>
</dbReference>
<evidence type="ECO:0000256" key="9">
    <source>
        <dbReference type="ARBA" id="ARBA00023136"/>
    </source>
</evidence>
<keyword evidence="7 10" id="KW-0067">ATP-binding</keyword>
<dbReference type="GO" id="GO:0003724">
    <property type="term" value="F:RNA helicase activity"/>
    <property type="evidence" value="ECO:0007669"/>
    <property type="project" value="UniProtKB-EC"/>
</dbReference>
<keyword evidence="9 12" id="KW-0472">Membrane</keyword>
<feature type="transmembrane region" description="Helical" evidence="12">
    <location>
        <begin position="418"/>
        <end position="438"/>
    </location>
</feature>
<accession>A0A3N0YD02</accession>
<protein>
    <recommendedName>
        <fullName evidence="2">RNA helicase</fullName>
        <ecNumber evidence="2">3.6.4.13</ecNumber>
    </recommendedName>
</protein>
<dbReference type="FunFam" id="1.20.1070.10:FF:000390">
    <property type="entry name" value="Novopsin-1"/>
    <property type="match status" value="1"/>
</dbReference>
<dbReference type="InterPro" id="IPR011545">
    <property type="entry name" value="DEAD/DEAH_box_helicase_dom"/>
</dbReference>
<gene>
    <name evidence="16" type="ORF">DPX16_4564</name>
</gene>
<dbReference type="InterPro" id="IPR001650">
    <property type="entry name" value="Helicase_C-like"/>
</dbReference>
<evidence type="ECO:0000256" key="8">
    <source>
        <dbReference type="ARBA" id="ARBA00022989"/>
    </source>
</evidence>
<dbReference type="EMBL" id="RJVU01047220">
    <property type="protein sequence ID" value="ROL43730.1"/>
    <property type="molecule type" value="Genomic_DNA"/>
</dbReference>
<organism evidence="16 17">
    <name type="scientific">Anabarilius grahami</name>
    <name type="common">Kanglang fish</name>
    <name type="synonym">Barilius grahami</name>
    <dbReference type="NCBI Taxonomy" id="495550"/>
    <lineage>
        <taxon>Eukaryota</taxon>
        <taxon>Metazoa</taxon>
        <taxon>Chordata</taxon>
        <taxon>Craniata</taxon>
        <taxon>Vertebrata</taxon>
        <taxon>Euteleostomi</taxon>
        <taxon>Actinopterygii</taxon>
        <taxon>Neopterygii</taxon>
        <taxon>Teleostei</taxon>
        <taxon>Ostariophysi</taxon>
        <taxon>Cypriniformes</taxon>
        <taxon>Xenocyprididae</taxon>
        <taxon>Xenocypridinae</taxon>
        <taxon>Xenocypridinae incertae sedis</taxon>
        <taxon>Anabarilius</taxon>
    </lineage>
</organism>
<sequence length="693" mass="78121">MTPLTGDSSHIPEPWVRETQALILAPTRELAGQIQKVLLALGDYMNVQCHACIGGTNVGEDIRKLDYGQHVVAGTPGRVFDMIRRRSLRTRAIKMLVLDEADEMLNKGFKEQIYDVYRYLPPATQVCLISATLPHEILEMTNKFMTDPIRILVDWLTEKMREANFTVSSMHGDMPQKERESIMKEFRSGASRVLISTDVWARGLDVPQVSLIINYDLPNNRELYIHRIGRSGRYGRKGVAINFVKNDDIRILRDIEQYYSTQIDEMPMNGISMSVQNPLQVVNIPWRNNNFSTMSRDPPLSDQGETIIGVYLLVLGWLSWFGNSIVIFILFKQRSSLQPTDYLTLNLAISDASISVFGYSRGILEIFNVFKDNGYLITSVWTCQVDGFFTLVFGLGSINTLTVISITRYIKGCHPTHCISNSTVMMCIIFIWLGSLFWSGAPILGWGSYTDRGYGTCEIDWVKANYSTIHKSYIISILIFCFFVPVMIMLFSYVSIINTVKRGNAMSAEGDLTDRQRKIERDVTIVSIVICTAFILAWSPYAVVSMWSAWGFHVPSLTSIFTRLFAKSASFYNPLIYFGLSSKFRKDVSVLLPCSGDGKDTVKLKRFKKIKGKADGASPGAPRQRFRPCGEENRDLQKIEKKYHLGREPANPAPSPDSGVGSRPETPPPAIKQVFSIDVPEPSDTPESECVRL</sequence>
<keyword evidence="6 10" id="KW-0347">Helicase</keyword>
<dbReference type="GO" id="GO:0005524">
    <property type="term" value="F:ATP binding"/>
    <property type="evidence" value="ECO:0007669"/>
    <property type="project" value="UniProtKB-KW"/>
</dbReference>
<dbReference type="SUPFAM" id="SSF52540">
    <property type="entry name" value="P-loop containing nucleoside triphosphate hydrolases"/>
    <property type="match status" value="1"/>
</dbReference>
<comment type="similarity">
    <text evidence="10">Belongs to the DEAD box helicase family.</text>
</comment>
<evidence type="ECO:0000256" key="11">
    <source>
        <dbReference type="SAM" id="MobiDB-lite"/>
    </source>
</evidence>
<evidence type="ECO:0000256" key="6">
    <source>
        <dbReference type="ARBA" id="ARBA00022806"/>
    </source>
</evidence>
<dbReference type="InterPro" id="IPR014001">
    <property type="entry name" value="Helicase_ATP-bd"/>
</dbReference>
<dbReference type="Proteomes" id="UP000281406">
    <property type="component" value="Unassembled WGS sequence"/>
</dbReference>
<feature type="compositionally biased region" description="Basic and acidic residues" evidence="11">
    <location>
        <begin position="628"/>
        <end position="647"/>
    </location>
</feature>
<dbReference type="GO" id="GO:0003743">
    <property type="term" value="F:translation initiation factor activity"/>
    <property type="evidence" value="ECO:0007669"/>
    <property type="project" value="UniProtKB-KW"/>
</dbReference>
<dbReference type="CDD" id="cd15074">
    <property type="entry name" value="7tmA_Opsin5_neuropsin"/>
    <property type="match status" value="1"/>
</dbReference>
<dbReference type="Gene3D" id="3.40.50.300">
    <property type="entry name" value="P-loop containing nucleotide triphosphate hydrolases"/>
    <property type="match status" value="2"/>
</dbReference>
<dbReference type="Pfam" id="PF00271">
    <property type="entry name" value="Helicase_C"/>
    <property type="match status" value="1"/>
</dbReference>
<dbReference type="SUPFAM" id="SSF81321">
    <property type="entry name" value="Family A G protein-coupled receptor-like"/>
    <property type="match status" value="1"/>
</dbReference>
<name>A0A3N0YD02_ANAGA</name>
<dbReference type="EC" id="3.6.4.13" evidence="2"/>
<dbReference type="Pfam" id="PF00001">
    <property type="entry name" value="7tm_1"/>
    <property type="match status" value="1"/>
</dbReference>
<evidence type="ECO:0000313" key="16">
    <source>
        <dbReference type="EMBL" id="ROL43730.1"/>
    </source>
</evidence>
<comment type="caution">
    <text evidence="16">The sequence shown here is derived from an EMBL/GenBank/DDBJ whole genome shotgun (WGS) entry which is preliminary data.</text>
</comment>
<feature type="transmembrane region" description="Helical" evidence="12">
    <location>
        <begin position="523"/>
        <end position="541"/>
    </location>
</feature>
<dbReference type="PRINTS" id="PR00237">
    <property type="entry name" value="GPCRRHODOPSN"/>
</dbReference>
<keyword evidence="5 10" id="KW-0378">Hydrolase</keyword>
<dbReference type="AlphaFoldDB" id="A0A3N0YD02"/>
<dbReference type="GO" id="GO:0003676">
    <property type="term" value="F:nucleic acid binding"/>
    <property type="evidence" value="ECO:0007669"/>
    <property type="project" value="InterPro"/>
</dbReference>
<feature type="transmembrane region" description="Helical" evidence="12">
    <location>
        <begin position="343"/>
        <end position="367"/>
    </location>
</feature>
<keyword evidence="3 12" id="KW-0812">Transmembrane</keyword>
<dbReference type="PROSITE" id="PS51194">
    <property type="entry name" value="HELICASE_CTER"/>
    <property type="match status" value="1"/>
</dbReference>
<comment type="subcellular location">
    <subcellularLocation>
        <location evidence="1">Membrane</location>
    </subcellularLocation>
</comment>
<dbReference type="InterPro" id="IPR000276">
    <property type="entry name" value="GPCR_Rhodpsn"/>
</dbReference>
<keyword evidence="4 10" id="KW-0547">Nucleotide-binding</keyword>
<dbReference type="GO" id="GO:0004930">
    <property type="term" value="F:G protein-coupled receptor activity"/>
    <property type="evidence" value="ECO:0007669"/>
    <property type="project" value="InterPro"/>
</dbReference>
<evidence type="ECO:0000259" key="15">
    <source>
        <dbReference type="PROSITE" id="PS51194"/>
    </source>
</evidence>
<dbReference type="CDD" id="cd18787">
    <property type="entry name" value="SF2_C_DEAD"/>
    <property type="match status" value="1"/>
</dbReference>
<dbReference type="GO" id="GO:0016020">
    <property type="term" value="C:membrane"/>
    <property type="evidence" value="ECO:0007669"/>
    <property type="project" value="UniProtKB-SubCell"/>
</dbReference>
<evidence type="ECO:0000256" key="1">
    <source>
        <dbReference type="ARBA" id="ARBA00004370"/>
    </source>
</evidence>
<evidence type="ECO:0000256" key="3">
    <source>
        <dbReference type="ARBA" id="ARBA00022692"/>
    </source>
</evidence>
<evidence type="ECO:0000256" key="4">
    <source>
        <dbReference type="ARBA" id="ARBA00022741"/>
    </source>
</evidence>
<feature type="transmembrane region" description="Helical" evidence="12">
    <location>
        <begin position="308"/>
        <end position="331"/>
    </location>
</feature>
<dbReference type="SMART" id="SM00490">
    <property type="entry name" value="HELICc"/>
    <property type="match status" value="1"/>
</dbReference>
<dbReference type="OrthoDB" id="8863409at2759"/>
<evidence type="ECO:0000259" key="13">
    <source>
        <dbReference type="PROSITE" id="PS50262"/>
    </source>
</evidence>
<keyword evidence="16" id="KW-0648">Protein biosynthesis</keyword>
<keyword evidence="16" id="KW-0396">Initiation factor</keyword>
<feature type="domain" description="Helicase ATP-binding" evidence="14">
    <location>
        <begin position="1"/>
        <end position="151"/>
    </location>
</feature>
<dbReference type="InterPro" id="IPR000629">
    <property type="entry name" value="RNA-helicase_DEAD-box_CS"/>
</dbReference>
<dbReference type="InterPro" id="IPR017452">
    <property type="entry name" value="GPCR_Rhodpsn_7TM"/>
</dbReference>
<feature type="transmembrane region" description="Helical" evidence="12">
    <location>
        <begin position="473"/>
        <end position="496"/>
    </location>
</feature>
<evidence type="ECO:0000256" key="10">
    <source>
        <dbReference type="RuleBase" id="RU000492"/>
    </source>
</evidence>
<proteinExistence type="inferred from homology"/>
<feature type="domain" description="G-protein coupled receptors family 1 profile" evidence="13">
    <location>
        <begin position="322"/>
        <end position="577"/>
    </location>
</feature>
<evidence type="ECO:0000259" key="14">
    <source>
        <dbReference type="PROSITE" id="PS51192"/>
    </source>
</evidence>
<feature type="domain" description="Helicase C-terminal" evidence="15">
    <location>
        <begin position="112"/>
        <end position="274"/>
    </location>
</feature>
<dbReference type="PANTHER" id="PTHR47958">
    <property type="entry name" value="ATP-DEPENDENT RNA HELICASE DBP3"/>
    <property type="match status" value="1"/>
</dbReference>
<dbReference type="GO" id="GO:0016787">
    <property type="term" value="F:hydrolase activity"/>
    <property type="evidence" value="ECO:0007669"/>
    <property type="project" value="UniProtKB-KW"/>
</dbReference>
<evidence type="ECO:0000256" key="5">
    <source>
        <dbReference type="ARBA" id="ARBA00022801"/>
    </source>
</evidence>
<evidence type="ECO:0000256" key="7">
    <source>
        <dbReference type="ARBA" id="ARBA00022840"/>
    </source>
</evidence>
<dbReference type="PROSITE" id="PS00039">
    <property type="entry name" value="DEAD_ATP_HELICASE"/>
    <property type="match status" value="1"/>
</dbReference>
<dbReference type="PROSITE" id="PS51192">
    <property type="entry name" value="HELICASE_ATP_BIND_1"/>
    <property type="match status" value="1"/>
</dbReference>